<dbReference type="EMBL" id="NRRU01000060">
    <property type="protein sequence ID" value="MBK1714246.1"/>
    <property type="molecule type" value="Genomic_DNA"/>
</dbReference>
<dbReference type="Gene3D" id="3.40.50.620">
    <property type="entry name" value="HUPs"/>
    <property type="match status" value="1"/>
</dbReference>
<keyword evidence="4 11" id="KW-0662">Pyridine nucleotide biosynthesis</keyword>
<evidence type="ECO:0000256" key="4">
    <source>
        <dbReference type="ARBA" id="ARBA00022642"/>
    </source>
</evidence>
<accession>A0ABS1DW51</accession>
<evidence type="ECO:0000256" key="11">
    <source>
        <dbReference type="HAMAP-Rule" id="MF_00244"/>
    </source>
</evidence>
<dbReference type="InterPro" id="IPR005248">
    <property type="entry name" value="NadD/NMNAT"/>
</dbReference>
<dbReference type="Pfam" id="PF01467">
    <property type="entry name" value="CTP_transf_like"/>
    <property type="match status" value="1"/>
</dbReference>
<feature type="domain" description="Cytidyltransferase-like" evidence="12">
    <location>
        <begin position="14"/>
        <end position="173"/>
    </location>
</feature>
<dbReference type="NCBIfam" id="TIGR00482">
    <property type="entry name" value="nicotinate (nicotinamide) nucleotide adenylyltransferase"/>
    <property type="match status" value="1"/>
</dbReference>
<dbReference type="GO" id="GO:0016779">
    <property type="term" value="F:nucleotidyltransferase activity"/>
    <property type="evidence" value="ECO:0007669"/>
    <property type="project" value="UniProtKB-KW"/>
</dbReference>
<keyword evidence="9 11" id="KW-0520">NAD</keyword>
<evidence type="ECO:0000259" key="12">
    <source>
        <dbReference type="Pfam" id="PF01467"/>
    </source>
</evidence>
<reference evidence="13" key="2">
    <citation type="journal article" date="2020" name="Microorganisms">
        <title>Osmotic Adaptation and Compatible Solute Biosynthesis of Phototrophic Bacteria as Revealed from Genome Analyses.</title>
        <authorList>
            <person name="Imhoff J.F."/>
            <person name="Rahn T."/>
            <person name="Kunzel S."/>
            <person name="Keller A."/>
            <person name="Neulinger S.C."/>
        </authorList>
    </citation>
    <scope>NUCLEOTIDE SEQUENCE</scope>
    <source>
        <strain evidence="13">IM 151</strain>
    </source>
</reference>
<organism evidence="13 14">
    <name type="scientific">Rubrivivax gelatinosus</name>
    <name type="common">Rhodocyclus gelatinosus</name>
    <name type="synonym">Rhodopseudomonas gelatinosa</name>
    <dbReference type="NCBI Taxonomy" id="28068"/>
    <lineage>
        <taxon>Bacteria</taxon>
        <taxon>Pseudomonadati</taxon>
        <taxon>Pseudomonadota</taxon>
        <taxon>Betaproteobacteria</taxon>
        <taxon>Burkholderiales</taxon>
        <taxon>Sphaerotilaceae</taxon>
        <taxon>Rubrivivax</taxon>
    </lineage>
</organism>
<comment type="similarity">
    <text evidence="3 11">Belongs to the NadD family.</text>
</comment>
<evidence type="ECO:0000313" key="14">
    <source>
        <dbReference type="Proteomes" id="UP001041814"/>
    </source>
</evidence>
<proteinExistence type="inferred from homology"/>
<dbReference type="SUPFAM" id="SSF52374">
    <property type="entry name" value="Nucleotidylyl transferase"/>
    <property type="match status" value="1"/>
</dbReference>
<keyword evidence="7 11" id="KW-0547">Nucleotide-binding</keyword>
<dbReference type="PANTHER" id="PTHR39321:SF3">
    <property type="entry name" value="PHOSPHOPANTETHEINE ADENYLYLTRANSFERASE"/>
    <property type="match status" value="1"/>
</dbReference>
<evidence type="ECO:0000256" key="8">
    <source>
        <dbReference type="ARBA" id="ARBA00022840"/>
    </source>
</evidence>
<dbReference type="InterPro" id="IPR004821">
    <property type="entry name" value="Cyt_trans-like"/>
</dbReference>
<name>A0ABS1DW51_RUBGE</name>
<sequence length="204" mass="22238">MNHAPAAAGRRIGLFGGSFDPVHRAHLAFARSALAQLALDEVRWVPAGQPWQKARTLSEARHRVAMLELATAGEPRFVIEDIELERSGPSYTLDTVQALQAREPGAHWVLLIGQDQYAGLHSWHRWRELLAEVELAVAARPGVAPAAEAEVACCPHAIVPLAMDVSATEIRRRAANGQDITELVPPQVARYIDQHALYRAASGS</sequence>
<dbReference type="HAMAP" id="MF_00244">
    <property type="entry name" value="NaMN_adenylyltr"/>
    <property type="match status" value="1"/>
</dbReference>
<comment type="pathway">
    <text evidence="2 11">Cofactor biosynthesis; NAD(+) biosynthesis; deamido-NAD(+) from nicotinate D-ribonucleotide: step 1/1.</text>
</comment>
<evidence type="ECO:0000256" key="3">
    <source>
        <dbReference type="ARBA" id="ARBA00009014"/>
    </source>
</evidence>
<evidence type="ECO:0000256" key="6">
    <source>
        <dbReference type="ARBA" id="ARBA00022695"/>
    </source>
</evidence>
<keyword evidence="14" id="KW-1185">Reference proteome</keyword>
<evidence type="ECO:0000256" key="5">
    <source>
        <dbReference type="ARBA" id="ARBA00022679"/>
    </source>
</evidence>
<evidence type="ECO:0000256" key="9">
    <source>
        <dbReference type="ARBA" id="ARBA00023027"/>
    </source>
</evidence>
<keyword evidence="8 11" id="KW-0067">ATP-binding</keyword>
<evidence type="ECO:0000256" key="2">
    <source>
        <dbReference type="ARBA" id="ARBA00005019"/>
    </source>
</evidence>
<gene>
    <name evidence="11 13" type="primary">nadD</name>
    <name evidence="13" type="ORF">CKO43_15840</name>
</gene>
<comment type="catalytic activity">
    <reaction evidence="10 11">
        <text>nicotinate beta-D-ribonucleotide + ATP + H(+) = deamido-NAD(+) + diphosphate</text>
        <dbReference type="Rhea" id="RHEA:22860"/>
        <dbReference type="ChEBI" id="CHEBI:15378"/>
        <dbReference type="ChEBI" id="CHEBI:30616"/>
        <dbReference type="ChEBI" id="CHEBI:33019"/>
        <dbReference type="ChEBI" id="CHEBI:57502"/>
        <dbReference type="ChEBI" id="CHEBI:58437"/>
        <dbReference type="EC" id="2.7.7.18"/>
    </reaction>
</comment>
<dbReference type="RefSeq" id="WP_200228826.1">
    <property type="nucleotide sequence ID" value="NZ_NRRT01000025.1"/>
</dbReference>
<keyword evidence="5 11" id="KW-0808">Transferase</keyword>
<comment type="caution">
    <text evidence="13">The sequence shown here is derived from an EMBL/GenBank/DDBJ whole genome shotgun (WGS) entry which is preliminary data.</text>
</comment>
<protein>
    <recommendedName>
        <fullName evidence="11">Probable nicotinate-nucleotide adenylyltransferase</fullName>
        <ecNumber evidence="11">2.7.7.18</ecNumber>
    </recommendedName>
    <alternativeName>
        <fullName evidence="11">Deamido-NAD(+) diphosphorylase</fullName>
    </alternativeName>
    <alternativeName>
        <fullName evidence="11">Deamido-NAD(+) pyrophosphorylase</fullName>
    </alternativeName>
    <alternativeName>
        <fullName evidence="11">Nicotinate mononucleotide adenylyltransferase</fullName>
        <shortName evidence="11">NaMN adenylyltransferase</shortName>
    </alternativeName>
</protein>
<evidence type="ECO:0000313" key="13">
    <source>
        <dbReference type="EMBL" id="MBK1714246.1"/>
    </source>
</evidence>
<dbReference type="NCBIfam" id="NF000840">
    <property type="entry name" value="PRK00071.1-3"/>
    <property type="match status" value="1"/>
</dbReference>
<evidence type="ECO:0000256" key="7">
    <source>
        <dbReference type="ARBA" id="ARBA00022741"/>
    </source>
</evidence>
<dbReference type="InterPro" id="IPR014729">
    <property type="entry name" value="Rossmann-like_a/b/a_fold"/>
</dbReference>
<evidence type="ECO:0000256" key="1">
    <source>
        <dbReference type="ARBA" id="ARBA00002324"/>
    </source>
</evidence>
<dbReference type="NCBIfam" id="TIGR00125">
    <property type="entry name" value="cyt_tran_rel"/>
    <property type="match status" value="1"/>
</dbReference>
<comment type="function">
    <text evidence="1 11">Catalyzes the reversible adenylation of nicotinate mononucleotide (NaMN) to nicotinic acid adenine dinucleotide (NaAD).</text>
</comment>
<dbReference type="EC" id="2.7.7.18" evidence="11"/>
<reference evidence="13" key="1">
    <citation type="submission" date="2017-08" db="EMBL/GenBank/DDBJ databases">
        <authorList>
            <person name="Imhoff J.F."/>
            <person name="Rahn T."/>
            <person name="Kuenzel S."/>
            <person name="Neulinger S.C."/>
        </authorList>
    </citation>
    <scope>NUCLEOTIDE SEQUENCE</scope>
    <source>
        <strain evidence="13">IM 151</strain>
    </source>
</reference>
<dbReference type="PANTHER" id="PTHR39321">
    <property type="entry name" value="NICOTINATE-NUCLEOTIDE ADENYLYLTRANSFERASE-RELATED"/>
    <property type="match status" value="1"/>
</dbReference>
<dbReference type="CDD" id="cd02165">
    <property type="entry name" value="NMNAT"/>
    <property type="match status" value="1"/>
</dbReference>
<dbReference type="Proteomes" id="UP001041814">
    <property type="component" value="Unassembled WGS sequence"/>
</dbReference>
<keyword evidence="6 11" id="KW-0548">Nucleotidyltransferase</keyword>
<evidence type="ECO:0000256" key="10">
    <source>
        <dbReference type="ARBA" id="ARBA00048721"/>
    </source>
</evidence>